<organism evidence="1 2">
    <name type="scientific">Staurois parvus</name>
    <dbReference type="NCBI Taxonomy" id="386267"/>
    <lineage>
        <taxon>Eukaryota</taxon>
        <taxon>Metazoa</taxon>
        <taxon>Chordata</taxon>
        <taxon>Craniata</taxon>
        <taxon>Vertebrata</taxon>
        <taxon>Euteleostomi</taxon>
        <taxon>Amphibia</taxon>
        <taxon>Batrachia</taxon>
        <taxon>Anura</taxon>
        <taxon>Neobatrachia</taxon>
        <taxon>Ranoidea</taxon>
        <taxon>Ranidae</taxon>
        <taxon>Staurois</taxon>
    </lineage>
</organism>
<sequence length="62" mass="7194">RSTAIGRRRNQERAESWRPREWSFLRRRGWSTVSKAAERSCSRVGAVAIGWDEYGVVAIGWE</sequence>
<comment type="caution">
    <text evidence="1">The sequence shown here is derived from an EMBL/GenBank/DDBJ whole genome shotgun (WGS) entry which is preliminary data.</text>
</comment>
<name>A0ABN9B6U2_9NEOB</name>
<dbReference type="EMBL" id="CATNWA010002606">
    <property type="protein sequence ID" value="CAI9543295.1"/>
    <property type="molecule type" value="Genomic_DNA"/>
</dbReference>
<protein>
    <submittedName>
        <fullName evidence="1">Uncharacterized protein</fullName>
    </submittedName>
</protein>
<dbReference type="Proteomes" id="UP001162483">
    <property type="component" value="Unassembled WGS sequence"/>
</dbReference>
<gene>
    <name evidence="1" type="ORF">SPARVUS_LOCUS2253937</name>
</gene>
<accession>A0ABN9B6U2</accession>
<feature type="non-terminal residue" evidence="1">
    <location>
        <position position="1"/>
    </location>
</feature>
<keyword evidence="2" id="KW-1185">Reference proteome</keyword>
<reference evidence="1" key="1">
    <citation type="submission" date="2023-05" db="EMBL/GenBank/DDBJ databases">
        <authorList>
            <person name="Stuckert A."/>
        </authorList>
    </citation>
    <scope>NUCLEOTIDE SEQUENCE</scope>
</reference>
<evidence type="ECO:0000313" key="2">
    <source>
        <dbReference type="Proteomes" id="UP001162483"/>
    </source>
</evidence>
<proteinExistence type="predicted"/>
<evidence type="ECO:0000313" key="1">
    <source>
        <dbReference type="EMBL" id="CAI9543295.1"/>
    </source>
</evidence>